<keyword evidence="2" id="KW-1185">Reference proteome</keyword>
<accession>A0A2T4AJL2</accession>
<name>A0A2T4AJL2_TRIHA</name>
<organism evidence="1 2">
    <name type="scientific">Trichoderma harzianum CBS 226.95</name>
    <dbReference type="NCBI Taxonomy" id="983964"/>
    <lineage>
        <taxon>Eukaryota</taxon>
        <taxon>Fungi</taxon>
        <taxon>Dikarya</taxon>
        <taxon>Ascomycota</taxon>
        <taxon>Pezizomycotina</taxon>
        <taxon>Sordariomycetes</taxon>
        <taxon>Hypocreomycetidae</taxon>
        <taxon>Hypocreales</taxon>
        <taxon>Hypocreaceae</taxon>
        <taxon>Trichoderma</taxon>
    </lineage>
</organism>
<dbReference type="GeneID" id="36631259"/>
<dbReference type="Proteomes" id="UP000241690">
    <property type="component" value="Unassembled WGS sequence"/>
</dbReference>
<feature type="non-terminal residue" evidence="1">
    <location>
        <position position="1"/>
    </location>
</feature>
<gene>
    <name evidence="1" type="ORF">M431DRAFT_78338</name>
</gene>
<reference evidence="1 2" key="1">
    <citation type="submission" date="2016-07" db="EMBL/GenBank/DDBJ databases">
        <title>Multiple horizontal gene transfer events from other fungi enriched the ability of initially mycotrophic Trichoderma (Ascomycota) to feed on dead plant biomass.</title>
        <authorList>
            <consortium name="DOE Joint Genome Institute"/>
            <person name="Aerts A."/>
            <person name="Atanasova L."/>
            <person name="Chenthamara K."/>
            <person name="Zhang J."/>
            <person name="Grujic M."/>
            <person name="Henrissat B."/>
            <person name="Kuo A."/>
            <person name="Salamov A."/>
            <person name="Lipzen A."/>
            <person name="Labutti K."/>
            <person name="Barry K."/>
            <person name="Miao Y."/>
            <person name="Rahimi M.J."/>
            <person name="Shen Q."/>
            <person name="Grigoriev I.V."/>
            <person name="Kubicek C.P."/>
            <person name="Druzhinina I.S."/>
        </authorList>
    </citation>
    <scope>NUCLEOTIDE SEQUENCE [LARGE SCALE GENOMIC DNA]</scope>
    <source>
        <strain evidence="1 2">CBS 226.95</strain>
    </source>
</reference>
<evidence type="ECO:0000313" key="2">
    <source>
        <dbReference type="Proteomes" id="UP000241690"/>
    </source>
</evidence>
<dbReference type="EMBL" id="KZ679677">
    <property type="protein sequence ID" value="PTB57246.1"/>
    <property type="molecule type" value="Genomic_DNA"/>
</dbReference>
<dbReference type="AlphaFoldDB" id="A0A2T4AJL2"/>
<proteinExistence type="predicted"/>
<sequence length="52" mass="6012">KVKKTYNSRCSLMVTHSTTNLPVRGLSMGEQTGPRIFHYLWSYVLNLRGSWP</sequence>
<protein>
    <submittedName>
        <fullName evidence="1">Uncharacterized protein</fullName>
    </submittedName>
</protein>
<evidence type="ECO:0000313" key="1">
    <source>
        <dbReference type="EMBL" id="PTB57246.1"/>
    </source>
</evidence>
<dbReference type="RefSeq" id="XP_024776923.1">
    <property type="nucleotide sequence ID" value="XM_024922676.1"/>
</dbReference>